<dbReference type="Proteomes" id="UP000036681">
    <property type="component" value="Unplaced"/>
</dbReference>
<organism evidence="1 2">
    <name type="scientific">Ascaris lumbricoides</name>
    <name type="common">Giant roundworm</name>
    <dbReference type="NCBI Taxonomy" id="6252"/>
    <lineage>
        <taxon>Eukaryota</taxon>
        <taxon>Metazoa</taxon>
        <taxon>Ecdysozoa</taxon>
        <taxon>Nematoda</taxon>
        <taxon>Chromadorea</taxon>
        <taxon>Rhabditida</taxon>
        <taxon>Spirurina</taxon>
        <taxon>Ascaridomorpha</taxon>
        <taxon>Ascaridoidea</taxon>
        <taxon>Ascarididae</taxon>
        <taxon>Ascaris</taxon>
    </lineage>
</organism>
<sequence>LWPSSAHSRFLEENISECVCPKCVSRSKRYVFHSWKSALLDDEDIGFTSLTETNDLAEERQRLPPRTSTRVSIIQRATSFLYRPHMSTASIFCQLRVT</sequence>
<dbReference type="AlphaFoldDB" id="A0A9J2PG44"/>
<dbReference type="WBParaSite" id="ALUE_0000859101-mRNA-1">
    <property type="protein sequence ID" value="ALUE_0000859101-mRNA-1"/>
    <property type="gene ID" value="ALUE_0000859101"/>
</dbReference>
<protein>
    <submittedName>
        <fullName evidence="2">Uncharacterized protein</fullName>
    </submittedName>
</protein>
<accession>A0A9J2PG44</accession>
<evidence type="ECO:0000313" key="1">
    <source>
        <dbReference type="Proteomes" id="UP000036681"/>
    </source>
</evidence>
<keyword evidence="1" id="KW-1185">Reference proteome</keyword>
<name>A0A9J2PG44_ASCLU</name>
<proteinExistence type="predicted"/>
<reference evidence="2" key="1">
    <citation type="submission" date="2023-03" db="UniProtKB">
        <authorList>
            <consortium name="WormBaseParasite"/>
        </authorList>
    </citation>
    <scope>IDENTIFICATION</scope>
</reference>
<evidence type="ECO:0000313" key="2">
    <source>
        <dbReference type="WBParaSite" id="ALUE_0000859101-mRNA-1"/>
    </source>
</evidence>